<name>A0AA43TSV2_9LECA</name>
<accession>A0AA43TSV2</accession>
<proteinExistence type="predicted"/>
<keyword evidence="3" id="KW-1185">Reference proteome</keyword>
<keyword evidence="1" id="KW-0472">Membrane</keyword>
<dbReference type="Proteomes" id="UP001161017">
    <property type="component" value="Unassembled WGS sequence"/>
</dbReference>
<evidence type="ECO:0000313" key="3">
    <source>
        <dbReference type="Proteomes" id="UP001161017"/>
    </source>
</evidence>
<sequence length="163" mass="18412">MTHHPHKGDPTVLQTFDPATFYPALAAREKLKHTRDDSCTTFPTAKSIAEPQIPKDFDPAVFYPALAAREKAKVVNSSSGEDHSIFTESINPGDSISYSHLPRVEQQVVVEDPDCERFEHKKRVRKRLWITGIVFLIATVILSLLFAWLGAHNFFKDQKVTIP</sequence>
<protein>
    <submittedName>
        <fullName evidence="2">Uncharacterized protein</fullName>
    </submittedName>
</protein>
<dbReference type="AlphaFoldDB" id="A0AA43TSV2"/>
<comment type="caution">
    <text evidence="2">The sequence shown here is derived from an EMBL/GenBank/DDBJ whole genome shotgun (WGS) entry which is preliminary data.</text>
</comment>
<evidence type="ECO:0000256" key="1">
    <source>
        <dbReference type="SAM" id="Phobius"/>
    </source>
</evidence>
<dbReference type="EMBL" id="JAPUFD010000011">
    <property type="protein sequence ID" value="MDI1490231.1"/>
    <property type="molecule type" value="Genomic_DNA"/>
</dbReference>
<gene>
    <name evidence="2" type="ORF">OHK93_001431</name>
</gene>
<evidence type="ECO:0000313" key="2">
    <source>
        <dbReference type="EMBL" id="MDI1490231.1"/>
    </source>
</evidence>
<keyword evidence="1" id="KW-1133">Transmembrane helix</keyword>
<feature type="transmembrane region" description="Helical" evidence="1">
    <location>
        <begin position="128"/>
        <end position="149"/>
    </location>
</feature>
<reference evidence="2" key="1">
    <citation type="journal article" date="2023" name="Genome Biol. Evol.">
        <title>First Whole Genome Sequence and Flow Cytometry Genome Size Data for the Lichen-Forming Fungus Ramalina farinacea (Ascomycota).</title>
        <authorList>
            <person name="Llewellyn T."/>
            <person name="Mian S."/>
            <person name="Hill R."/>
            <person name="Leitch I.J."/>
            <person name="Gaya E."/>
        </authorList>
    </citation>
    <scope>NUCLEOTIDE SEQUENCE</scope>
    <source>
        <strain evidence="2">LIQ254RAFAR</strain>
    </source>
</reference>
<keyword evidence="1" id="KW-0812">Transmembrane</keyword>
<organism evidence="2 3">
    <name type="scientific">Ramalina farinacea</name>
    <dbReference type="NCBI Taxonomy" id="258253"/>
    <lineage>
        <taxon>Eukaryota</taxon>
        <taxon>Fungi</taxon>
        <taxon>Dikarya</taxon>
        <taxon>Ascomycota</taxon>
        <taxon>Pezizomycotina</taxon>
        <taxon>Lecanoromycetes</taxon>
        <taxon>OSLEUM clade</taxon>
        <taxon>Lecanoromycetidae</taxon>
        <taxon>Lecanorales</taxon>
        <taxon>Lecanorineae</taxon>
        <taxon>Ramalinaceae</taxon>
        <taxon>Ramalina</taxon>
    </lineage>
</organism>